<dbReference type="PROSITE" id="PS50850">
    <property type="entry name" value="MFS"/>
    <property type="match status" value="1"/>
</dbReference>
<dbReference type="GeneID" id="30203285"/>
<feature type="transmembrane region" description="Helical" evidence="7">
    <location>
        <begin position="174"/>
        <end position="201"/>
    </location>
</feature>
<comment type="subcellular location">
    <subcellularLocation>
        <location evidence="1">Endomembrane system</location>
        <topology evidence="1">Multi-pass membrane protein</topology>
    </subcellularLocation>
</comment>
<feature type="transmembrane region" description="Helical" evidence="7">
    <location>
        <begin position="66"/>
        <end position="84"/>
    </location>
</feature>
<evidence type="ECO:0000256" key="6">
    <source>
        <dbReference type="ARBA" id="ARBA00023136"/>
    </source>
</evidence>
<keyword evidence="3" id="KW-0813">Transport</keyword>
<organism evidence="9 10">
    <name type="scientific">Wickerhamomyces anomalus (strain ATCC 58044 / CBS 1984 / NCYC 433 / NRRL Y-366-8)</name>
    <name type="common">Yeast</name>
    <name type="synonym">Hansenula anomala</name>
    <dbReference type="NCBI Taxonomy" id="683960"/>
    <lineage>
        <taxon>Eukaryota</taxon>
        <taxon>Fungi</taxon>
        <taxon>Dikarya</taxon>
        <taxon>Ascomycota</taxon>
        <taxon>Saccharomycotina</taxon>
        <taxon>Saccharomycetes</taxon>
        <taxon>Phaffomycetales</taxon>
        <taxon>Wickerhamomycetaceae</taxon>
        <taxon>Wickerhamomyces</taxon>
    </lineage>
</organism>
<dbReference type="InterPro" id="IPR036259">
    <property type="entry name" value="MFS_trans_sf"/>
</dbReference>
<evidence type="ECO:0000256" key="7">
    <source>
        <dbReference type="SAM" id="Phobius"/>
    </source>
</evidence>
<evidence type="ECO:0000256" key="4">
    <source>
        <dbReference type="ARBA" id="ARBA00022692"/>
    </source>
</evidence>
<feature type="domain" description="Major facilitator superfamily (MFS) profile" evidence="8">
    <location>
        <begin position="1"/>
        <end position="401"/>
    </location>
</feature>
<feature type="transmembrane region" description="Helical" evidence="7">
    <location>
        <begin position="306"/>
        <end position="327"/>
    </location>
</feature>
<dbReference type="Pfam" id="PF07690">
    <property type="entry name" value="MFS_1"/>
    <property type="match status" value="1"/>
</dbReference>
<dbReference type="GO" id="GO:0000329">
    <property type="term" value="C:fungal-type vacuole membrane"/>
    <property type="evidence" value="ECO:0007669"/>
    <property type="project" value="TreeGrafter"/>
</dbReference>
<name>A0A1E3NU74_WICAA</name>
<evidence type="ECO:0000313" key="9">
    <source>
        <dbReference type="EMBL" id="ODQ56678.1"/>
    </source>
</evidence>
<feature type="transmembrane region" description="Helical" evidence="7">
    <location>
        <begin position="213"/>
        <end position="231"/>
    </location>
</feature>
<feature type="transmembrane region" description="Helical" evidence="7">
    <location>
        <begin position="6"/>
        <end position="26"/>
    </location>
</feature>
<evidence type="ECO:0000313" key="10">
    <source>
        <dbReference type="Proteomes" id="UP000094112"/>
    </source>
</evidence>
<evidence type="ECO:0000256" key="5">
    <source>
        <dbReference type="ARBA" id="ARBA00022989"/>
    </source>
</evidence>
<dbReference type="Proteomes" id="UP000094112">
    <property type="component" value="Unassembled WGS sequence"/>
</dbReference>
<dbReference type="EMBL" id="KV454218">
    <property type="protein sequence ID" value="ODQ56678.1"/>
    <property type="molecule type" value="Genomic_DNA"/>
</dbReference>
<sequence>MPQLIIARVVAGLGGAGLGTLSSIVVSDLVPLSERSTYNGFANLVYGFGQVIGAPIGGYLADSVGWRFAFLIQCPITLISLIVIKWKVTIPVSYISAKPSLRNVDFIGSGLLIVAIVSLLYVLQLVGSDYTLSSPAITGTIILSMISFNLFFYAESKVKNPIVLLNVILSRNPLLSGLTNFFGYMGSFAIMFNVPLFLQVVVGESASLAGSRLITYVIGMCFGSLTAGALIRYTQRYYHTIISGVLFEIFGSITISTLQKSSPSWKYQLYMFPGGIGHGFILSASLMAVISSVGREEQAKATSVSYLFRVFGGAFGISLTASVNNFFLRNELNKAFSGIENKTELISSILNSISMINKLPPHLATLAQNCYDNVIHKTFYLIILVQIISACFAIFIKEYPLSRQ</sequence>
<keyword evidence="10" id="KW-1185">Reference proteome</keyword>
<evidence type="ECO:0000256" key="2">
    <source>
        <dbReference type="ARBA" id="ARBA00008335"/>
    </source>
</evidence>
<feature type="transmembrane region" description="Helical" evidence="7">
    <location>
        <begin position="132"/>
        <end position="153"/>
    </location>
</feature>
<dbReference type="InterPro" id="IPR011701">
    <property type="entry name" value="MFS"/>
</dbReference>
<reference evidence="9 10" key="1">
    <citation type="journal article" date="2016" name="Proc. Natl. Acad. Sci. U.S.A.">
        <title>Comparative genomics of biotechnologically important yeasts.</title>
        <authorList>
            <person name="Riley R."/>
            <person name="Haridas S."/>
            <person name="Wolfe K.H."/>
            <person name="Lopes M.R."/>
            <person name="Hittinger C.T."/>
            <person name="Goeker M."/>
            <person name="Salamov A.A."/>
            <person name="Wisecaver J.H."/>
            <person name="Long T.M."/>
            <person name="Calvey C.H."/>
            <person name="Aerts A.L."/>
            <person name="Barry K.W."/>
            <person name="Choi C."/>
            <person name="Clum A."/>
            <person name="Coughlan A.Y."/>
            <person name="Deshpande S."/>
            <person name="Douglass A.P."/>
            <person name="Hanson S.J."/>
            <person name="Klenk H.-P."/>
            <person name="LaButti K.M."/>
            <person name="Lapidus A."/>
            <person name="Lindquist E.A."/>
            <person name="Lipzen A.M."/>
            <person name="Meier-Kolthoff J.P."/>
            <person name="Ohm R.A."/>
            <person name="Otillar R.P."/>
            <person name="Pangilinan J.L."/>
            <person name="Peng Y."/>
            <person name="Rokas A."/>
            <person name="Rosa C.A."/>
            <person name="Scheuner C."/>
            <person name="Sibirny A.A."/>
            <person name="Slot J.C."/>
            <person name="Stielow J.B."/>
            <person name="Sun H."/>
            <person name="Kurtzman C.P."/>
            <person name="Blackwell M."/>
            <person name="Grigoriev I.V."/>
            <person name="Jeffries T.W."/>
        </authorList>
    </citation>
    <scope>NUCLEOTIDE SEQUENCE [LARGE SCALE GENOMIC DNA]</scope>
    <source>
        <strain evidence="10">ATCC 58044 / CBS 1984 / NCYC 433 / NRRL Y-366-8</strain>
    </source>
</reference>
<comment type="similarity">
    <text evidence="2">Belongs to the major facilitator superfamily.</text>
</comment>
<feature type="transmembrane region" description="Helical" evidence="7">
    <location>
        <begin position="104"/>
        <end position="126"/>
    </location>
</feature>
<dbReference type="Gene3D" id="1.20.1250.20">
    <property type="entry name" value="MFS general substrate transporter like domains"/>
    <property type="match status" value="2"/>
</dbReference>
<feature type="transmembrane region" description="Helical" evidence="7">
    <location>
        <begin position="38"/>
        <end position="60"/>
    </location>
</feature>
<dbReference type="GO" id="GO:0015174">
    <property type="term" value="F:basic amino acid transmembrane transporter activity"/>
    <property type="evidence" value="ECO:0007669"/>
    <property type="project" value="TreeGrafter"/>
</dbReference>
<dbReference type="GO" id="GO:0012505">
    <property type="term" value="C:endomembrane system"/>
    <property type="evidence" value="ECO:0007669"/>
    <property type="project" value="UniProtKB-SubCell"/>
</dbReference>
<keyword evidence="4 7" id="KW-0812">Transmembrane</keyword>
<dbReference type="RefSeq" id="XP_019035885.1">
    <property type="nucleotide sequence ID" value="XM_019186039.1"/>
</dbReference>
<dbReference type="InterPro" id="IPR020846">
    <property type="entry name" value="MFS_dom"/>
</dbReference>
<dbReference type="SUPFAM" id="SSF103473">
    <property type="entry name" value="MFS general substrate transporter"/>
    <property type="match status" value="1"/>
</dbReference>
<dbReference type="AlphaFoldDB" id="A0A1E3NU74"/>
<dbReference type="PANTHER" id="PTHR23501">
    <property type="entry name" value="MAJOR FACILITATOR SUPERFAMILY"/>
    <property type="match status" value="1"/>
</dbReference>
<accession>A0A1E3NU74</accession>
<feature type="transmembrane region" description="Helical" evidence="7">
    <location>
        <begin position="238"/>
        <end position="258"/>
    </location>
</feature>
<feature type="transmembrane region" description="Helical" evidence="7">
    <location>
        <begin position="378"/>
        <end position="396"/>
    </location>
</feature>
<feature type="transmembrane region" description="Helical" evidence="7">
    <location>
        <begin position="270"/>
        <end position="294"/>
    </location>
</feature>
<dbReference type="STRING" id="683960.A0A1E3NU74"/>
<protein>
    <recommendedName>
        <fullName evidence="8">Major facilitator superfamily (MFS) profile domain-containing protein</fullName>
    </recommendedName>
</protein>
<evidence type="ECO:0000256" key="1">
    <source>
        <dbReference type="ARBA" id="ARBA00004127"/>
    </source>
</evidence>
<dbReference type="PANTHER" id="PTHR23501:SF191">
    <property type="entry name" value="VACUOLAR BASIC AMINO ACID TRANSPORTER 4"/>
    <property type="match status" value="1"/>
</dbReference>
<evidence type="ECO:0000256" key="3">
    <source>
        <dbReference type="ARBA" id="ARBA00022448"/>
    </source>
</evidence>
<keyword evidence="5 7" id="KW-1133">Transmembrane helix</keyword>
<gene>
    <name evidence="9" type="ORF">WICANDRAFT_86358</name>
</gene>
<keyword evidence="6 7" id="KW-0472">Membrane</keyword>
<proteinExistence type="inferred from homology"/>
<evidence type="ECO:0000259" key="8">
    <source>
        <dbReference type="PROSITE" id="PS50850"/>
    </source>
</evidence>
<dbReference type="OrthoDB" id="6770063at2759"/>